<organism evidence="3 4">
    <name type="scientific">Rhypophila decipiens</name>
    <dbReference type="NCBI Taxonomy" id="261697"/>
    <lineage>
        <taxon>Eukaryota</taxon>
        <taxon>Fungi</taxon>
        <taxon>Dikarya</taxon>
        <taxon>Ascomycota</taxon>
        <taxon>Pezizomycotina</taxon>
        <taxon>Sordariomycetes</taxon>
        <taxon>Sordariomycetidae</taxon>
        <taxon>Sordariales</taxon>
        <taxon>Naviculisporaceae</taxon>
        <taxon>Rhypophila</taxon>
    </lineage>
</organism>
<accession>A0AAN6XW77</accession>
<dbReference type="AlphaFoldDB" id="A0AAN6XW77"/>
<evidence type="ECO:0000313" key="3">
    <source>
        <dbReference type="EMBL" id="KAK4207735.1"/>
    </source>
</evidence>
<protein>
    <submittedName>
        <fullName evidence="3">Uncharacterized protein</fullName>
    </submittedName>
</protein>
<dbReference type="PANTHER" id="PTHR35043">
    <property type="entry name" value="TRANSCRIPTION FACTOR DOMAIN-CONTAINING PROTEIN"/>
    <property type="match status" value="1"/>
</dbReference>
<feature type="transmembrane region" description="Helical" evidence="2">
    <location>
        <begin position="487"/>
        <end position="510"/>
    </location>
</feature>
<reference evidence="3" key="1">
    <citation type="journal article" date="2023" name="Mol. Phylogenet. Evol.">
        <title>Genome-scale phylogeny and comparative genomics of the fungal order Sordariales.</title>
        <authorList>
            <person name="Hensen N."/>
            <person name="Bonometti L."/>
            <person name="Westerberg I."/>
            <person name="Brannstrom I.O."/>
            <person name="Guillou S."/>
            <person name="Cros-Aarteil S."/>
            <person name="Calhoun S."/>
            <person name="Haridas S."/>
            <person name="Kuo A."/>
            <person name="Mondo S."/>
            <person name="Pangilinan J."/>
            <person name="Riley R."/>
            <person name="LaButti K."/>
            <person name="Andreopoulos B."/>
            <person name="Lipzen A."/>
            <person name="Chen C."/>
            <person name="Yan M."/>
            <person name="Daum C."/>
            <person name="Ng V."/>
            <person name="Clum A."/>
            <person name="Steindorff A."/>
            <person name="Ohm R.A."/>
            <person name="Martin F."/>
            <person name="Silar P."/>
            <person name="Natvig D.O."/>
            <person name="Lalanne C."/>
            <person name="Gautier V."/>
            <person name="Ament-Velasquez S.L."/>
            <person name="Kruys A."/>
            <person name="Hutchinson M.I."/>
            <person name="Powell A.J."/>
            <person name="Barry K."/>
            <person name="Miller A.N."/>
            <person name="Grigoriev I.V."/>
            <person name="Debuchy R."/>
            <person name="Gladieux P."/>
            <person name="Hiltunen Thoren M."/>
            <person name="Johannesson H."/>
        </authorList>
    </citation>
    <scope>NUCLEOTIDE SEQUENCE</scope>
    <source>
        <strain evidence="3">PSN293</strain>
    </source>
</reference>
<feature type="compositionally biased region" description="Polar residues" evidence="1">
    <location>
        <begin position="409"/>
        <end position="427"/>
    </location>
</feature>
<dbReference type="PANTHER" id="PTHR35043:SF8">
    <property type="entry name" value="DUF4220 DOMAIN-CONTAINING PROTEIN"/>
    <property type="match status" value="1"/>
</dbReference>
<keyword evidence="2" id="KW-1133">Transmembrane helix</keyword>
<reference evidence="3" key="2">
    <citation type="submission" date="2023-05" db="EMBL/GenBank/DDBJ databases">
        <authorList>
            <consortium name="Lawrence Berkeley National Laboratory"/>
            <person name="Steindorff A."/>
            <person name="Hensen N."/>
            <person name="Bonometti L."/>
            <person name="Westerberg I."/>
            <person name="Brannstrom I.O."/>
            <person name="Guillou S."/>
            <person name="Cros-Aarteil S."/>
            <person name="Calhoun S."/>
            <person name="Haridas S."/>
            <person name="Kuo A."/>
            <person name="Mondo S."/>
            <person name="Pangilinan J."/>
            <person name="Riley R."/>
            <person name="Labutti K."/>
            <person name="Andreopoulos B."/>
            <person name="Lipzen A."/>
            <person name="Chen C."/>
            <person name="Yanf M."/>
            <person name="Daum C."/>
            <person name="Ng V."/>
            <person name="Clum A."/>
            <person name="Ohm R."/>
            <person name="Martin F."/>
            <person name="Silar P."/>
            <person name="Natvig D."/>
            <person name="Lalanne C."/>
            <person name="Gautier V."/>
            <person name="Ament-Velasquez S.L."/>
            <person name="Kruys A."/>
            <person name="Hutchinson M.I."/>
            <person name="Powell A.J."/>
            <person name="Barry K."/>
            <person name="Miller A.N."/>
            <person name="Grigoriev I.V."/>
            <person name="Debuchy R."/>
            <person name="Gladieux P."/>
            <person name="Thoren M.H."/>
            <person name="Johannesson H."/>
        </authorList>
    </citation>
    <scope>NUCLEOTIDE SEQUENCE</scope>
    <source>
        <strain evidence="3">PSN293</strain>
    </source>
</reference>
<comment type="caution">
    <text evidence="3">The sequence shown here is derived from an EMBL/GenBank/DDBJ whole genome shotgun (WGS) entry which is preliminary data.</text>
</comment>
<evidence type="ECO:0000256" key="1">
    <source>
        <dbReference type="SAM" id="MobiDB-lite"/>
    </source>
</evidence>
<evidence type="ECO:0000313" key="4">
    <source>
        <dbReference type="Proteomes" id="UP001301769"/>
    </source>
</evidence>
<dbReference type="Proteomes" id="UP001301769">
    <property type="component" value="Unassembled WGS sequence"/>
</dbReference>
<feature type="transmembrane region" description="Helical" evidence="2">
    <location>
        <begin position="169"/>
        <end position="187"/>
    </location>
</feature>
<name>A0AAN6XW77_9PEZI</name>
<keyword evidence="4" id="KW-1185">Reference proteome</keyword>
<feature type="transmembrane region" description="Helical" evidence="2">
    <location>
        <begin position="32"/>
        <end position="52"/>
    </location>
</feature>
<dbReference type="EMBL" id="MU858276">
    <property type="protein sequence ID" value="KAK4207735.1"/>
    <property type="molecule type" value="Genomic_DNA"/>
</dbReference>
<gene>
    <name evidence="3" type="ORF">QBC37DRAFT_433000</name>
</gene>
<proteinExistence type="predicted"/>
<keyword evidence="2" id="KW-0812">Transmembrane</keyword>
<sequence length="584" mass="65516">MSTTPNGDPNIKPHTIVEGWIYDTGYRGTLDIIYGCLVVLVAAVWTVVHLNVPSQNDSDWRIFWRRLRWSLVSITAPDFLTLVAAAQWDCAQRSVKEMAKLPGAAENWTLVHAFYANSGGFVLEAPDYNGPDGRFPISAESVHYLVSRGYMPLPTITKEEIWDKSKADVFAKGLALLQSAWIFMMAIARTAQGLPLTPIELFTLAFVISTVMSYFFWWRKPQNVGTPTKLWCETTMARVRADAGYSDDQPYEDTPMDFVEKPSRYWKRRDMFADFDLESGRRKMESTVIELPRWDNASSPGLGIGASGFGTEHSSTAALVRPEEAVVRGNDPEVTEQEQREMEKKGLISPSPLLSRTSTLVVPGTGSRAKGGIRRSKSDDILGIGIHHQGSMEAIPLNTPLTPKDTNDRVSFSSHQPPSPAPSKTASNFQTVVTWTQNPIKRIPDDAIMAVRLPTKMVGFLMIPSMIHCSIHLAGWNHQFPTETEKILWRIAVIILTVMSSVSVGAVRLLGIKGYKGRYNLLWVWVNGNADPRTKGIWDIVLSWSTFMLILARFYLIVEVCISLRKLPAEVFYDVDWVNWIPHI</sequence>
<feature type="transmembrane region" description="Helical" evidence="2">
    <location>
        <begin position="199"/>
        <end position="217"/>
    </location>
</feature>
<feature type="transmembrane region" description="Helical" evidence="2">
    <location>
        <begin position="457"/>
        <end position="475"/>
    </location>
</feature>
<keyword evidence="2" id="KW-0472">Membrane</keyword>
<feature type="region of interest" description="Disordered" evidence="1">
    <location>
        <begin position="395"/>
        <end position="427"/>
    </location>
</feature>
<feature type="transmembrane region" description="Helical" evidence="2">
    <location>
        <begin position="537"/>
        <end position="558"/>
    </location>
</feature>
<evidence type="ECO:0000256" key="2">
    <source>
        <dbReference type="SAM" id="Phobius"/>
    </source>
</evidence>